<comment type="similarity">
    <text evidence="12">Belongs to the glycosyl hydrolase 26 family.</text>
</comment>
<evidence type="ECO:0000256" key="2">
    <source>
        <dbReference type="ARBA" id="ARBA00009141"/>
    </source>
</evidence>
<dbReference type="InterPro" id="IPR022790">
    <property type="entry name" value="GH26_dom"/>
</dbReference>
<keyword evidence="4 14" id="KW-0732">Signal</keyword>
<keyword evidence="11 12" id="KW-0326">Glycosidase</keyword>
<evidence type="ECO:0000256" key="11">
    <source>
        <dbReference type="ARBA" id="ARBA00023295"/>
    </source>
</evidence>
<dbReference type="PANTHER" id="PTHR13460:SF0">
    <property type="entry name" value="MALECTIN"/>
    <property type="match status" value="1"/>
</dbReference>
<keyword evidence="9" id="KW-0325">Glycoprotein</keyword>
<keyword evidence="8" id="KW-0472">Membrane</keyword>
<comment type="subcellular location">
    <subcellularLocation>
        <location evidence="1">Endoplasmic reticulum membrane</location>
        <topology evidence="1">Single-pass type I membrane protein</topology>
    </subcellularLocation>
</comment>
<evidence type="ECO:0000256" key="9">
    <source>
        <dbReference type="ARBA" id="ARBA00023180"/>
    </source>
</evidence>
<keyword evidence="5 12" id="KW-0378">Hydrolase</keyword>
<evidence type="ECO:0000256" key="1">
    <source>
        <dbReference type="ARBA" id="ARBA00004115"/>
    </source>
</evidence>
<feature type="region of interest" description="Disordered" evidence="13">
    <location>
        <begin position="352"/>
        <end position="402"/>
    </location>
</feature>
<evidence type="ECO:0000256" key="6">
    <source>
        <dbReference type="ARBA" id="ARBA00022824"/>
    </source>
</evidence>
<keyword evidence="17" id="KW-1185">Reference proteome</keyword>
<keyword evidence="7" id="KW-1133">Transmembrane helix</keyword>
<dbReference type="InterPro" id="IPR021720">
    <property type="entry name" value="Malectin_dom"/>
</dbReference>
<evidence type="ECO:0000256" key="3">
    <source>
        <dbReference type="ARBA" id="ARBA00022692"/>
    </source>
</evidence>
<comment type="similarity">
    <text evidence="2">Belongs to the malectin family.</text>
</comment>
<gene>
    <name evidence="16" type="ORF">GCM10025883_13070</name>
</gene>
<dbReference type="SUPFAM" id="SSF49785">
    <property type="entry name" value="Galactose-binding domain-like"/>
    <property type="match status" value="2"/>
</dbReference>
<dbReference type="Pfam" id="PF11721">
    <property type="entry name" value="Malectin"/>
    <property type="match status" value="2"/>
</dbReference>
<feature type="signal peptide" evidence="14">
    <location>
        <begin position="1"/>
        <end position="29"/>
    </location>
</feature>
<dbReference type="InterPro" id="IPR001547">
    <property type="entry name" value="Glyco_hydro_5"/>
</dbReference>
<proteinExistence type="inferred from homology"/>
<evidence type="ECO:0000256" key="5">
    <source>
        <dbReference type="ARBA" id="ARBA00022801"/>
    </source>
</evidence>
<feature type="compositionally biased region" description="Pro residues" evidence="13">
    <location>
        <begin position="357"/>
        <end position="392"/>
    </location>
</feature>
<keyword evidence="3" id="KW-0812">Transmembrane</keyword>
<evidence type="ECO:0000256" key="10">
    <source>
        <dbReference type="ARBA" id="ARBA00023277"/>
    </source>
</evidence>
<feature type="active site" description="Nucleophile" evidence="12">
    <location>
        <position position="623"/>
    </location>
</feature>
<comment type="caution">
    <text evidence="16">The sequence shown here is derived from an EMBL/GenBank/DDBJ whole genome shotgun (WGS) entry which is preliminary data.</text>
</comment>
<sequence>MSTFAPRRPASILTTVALALSATATAVLATTDPAAAAVGDTYRMTVAPNAFTASDGTRWEARTGFDKGDFNQSYTSGNITGANDSRLYYPELVRFSSWSKPVDNGTYRVTLKMREQWWTQAGQRVFDVTAEGRAALSDVDIVKAVGRGAAYDRSFDVTVSDGRLDLGFPAKKDSALLSALQITRIADPTTTPTPEQPVQETKRVVARMSVQPVAVKDSIGNVYAAQSGFSGGKYHQSYGSGATIKNTKDTELYRSEQVGMTAWTRTLPNGTYDVTLKMREQWWTKAGQRVFDVHAEGSRVLGDVDIVKAVGKDAAYDRTFRTQVNDGRLDLKWTAKADIGLVSAIVVNRVENAQPGDPTPTPTTPAPTTPAPTPTTPAPTPTTPAPTTPAPKPTTNSRYGKLSGMHWDSGMYPMNRAGEATKWEQSRGRKIDVITVFPSRESWNSMQGTWFMDNERIPAGYQGTLDVGVPLWPNDGNLATAKAGGYNAQWERLARTIAAKYPDAYIRLGWEMNLPGWKAAAWANQAEDWKQAYRQAVTSIRKGGPNLRIAWVPNEGAGQTGTKDARVFYPGDAYVDYIGIDAYDWWPGYTTDANIARHRDGDYGWNFWLNFAKERGKKFVLPEWGIAPANSASGGDNPKYINFVYDWMNKNRDHIGYESYFSETMSYIRSDLFTGYNPKASAEYKRWMGLLGRSS</sequence>
<reference evidence="17" key="1">
    <citation type="journal article" date="2019" name="Int. J. Syst. Evol. Microbiol.">
        <title>The Global Catalogue of Microorganisms (GCM) 10K type strain sequencing project: providing services to taxonomists for standard genome sequencing and annotation.</title>
        <authorList>
            <consortium name="The Broad Institute Genomics Platform"/>
            <consortium name="The Broad Institute Genome Sequencing Center for Infectious Disease"/>
            <person name="Wu L."/>
            <person name="Ma J."/>
        </authorList>
    </citation>
    <scope>NUCLEOTIDE SEQUENCE [LARGE SCALE GENOMIC DNA]</scope>
    <source>
        <strain evidence="17">NBRC 113072</strain>
    </source>
</reference>
<evidence type="ECO:0000259" key="15">
    <source>
        <dbReference type="PROSITE" id="PS51764"/>
    </source>
</evidence>
<accession>A0ABQ6IRA8</accession>
<evidence type="ECO:0000313" key="17">
    <source>
        <dbReference type="Proteomes" id="UP001157126"/>
    </source>
</evidence>
<protein>
    <recommendedName>
        <fullName evidence="15">GH26 domain-containing protein</fullName>
    </recommendedName>
</protein>
<dbReference type="Gene3D" id="2.60.120.430">
    <property type="entry name" value="Galactose-binding lectin"/>
    <property type="match status" value="2"/>
</dbReference>
<feature type="active site" description="Proton donor" evidence="12">
    <location>
        <position position="511"/>
    </location>
</feature>
<dbReference type="EMBL" id="BSUO01000001">
    <property type="protein sequence ID" value="GMA39262.1"/>
    <property type="molecule type" value="Genomic_DNA"/>
</dbReference>
<dbReference type="PANTHER" id="PTHR13460">
    <property type="match status" value="1"/>
</dbReference>
<dbReference type="PROSITE" id="PS51764">
    <property type="entry name" value="GH26"/>
    <property type="match status" value="1"/>
</dbReference>
<feature type="domain" description="GH26" evidence="15">
    <location>
        <begin position="381"/>
        <end position="695"/>
    </location>
</feature>
<organism evidence="16 17">
    <name type="scientific">Mobilicoccus caccae</name>
    <dbReference type="NCBI Taxonomy" id="1859295"/>
    <lineage>
        <taxon>Bacteria</taxon>
        <taxon>Bacillati</taxon>
        <taxon>Actinomycetota</taxon>
        <taxon>Actinomycetes</taxon>
        <taxon>Micrococcales</taxon>
        <taxon>Dermatophilaceae</taxon>
        <taxon>Mobilicoccus</taxon>
    </lineage>
</organism>
<evidence type="ECO:0000256" key="13">
    <source>
        <dbReference type="SAM" id="MobiDB-lite"/>
    </source>
</evidence>
<name>A0ABQ6IRA8_9MICO</name>
<evidence type="ECO:0000256" key="7">
    <source>
        <dbReference type="ARBA" id="ARBA00022989"/>
    </source>
</evidence>
<evidence type="ECO:0000256" key="14">
    <source>
        <dbReference type="SAM" id="SignalP"/>
    </source>
</evidence>
<evidence type="ECO:0000256" key="8">
    <source>
        <dbReference type="ARBA" id="ARBA00023136"/>
    </source>
</evidence>
<evidence type="ECO:0000256" key="4">
    <source>
        <dbReference type="ARBA" id="ARBA00022729"/>
    </source>
</evidence>
<keyword evidence="10" id="KW-0119">Carbohydrate metabolism</keyword>
<dbReference type="Proteomes" id="UP001157126">
    <property type="component" value="Unassembled WGS sequence"/>
</dbReference>
<keyword evidence="6" id="KW-0256">Endoplasmic reticulum</keyword>
<dbReference type="InterPro" id="IPR039155">
    <property type="entry name" value="MLEC"/>
</dbReference>
<dbReference type="InterPro" id="IPR017853">
    <property type="entry name" value="GH"/>
</dbReference>
<feature type="chain" id="PRO_5047166882" description="GH26 domain-containing protein" evidence="14">
    <location>
        <begin position="30"/>
        <end position="695"/>
    </location>
</feature>
<dbReference type="Gene3D" id="3.20.20.80">
    <property type="entry name" value="Glycosidases"/>
    <property type="match status" value="1"/>
</dbReference>
<dbReference type="RefSeq" id="WP_284303214.1">
    <property type="nucleotide sequence ID" value="NZ_BSUO01000001.1"/>
</dbReference>
<evidence type="ECO:0000313" key="16">
    <source>
        <dbReference type="EMBL" id="GMA39262.1"/>
    </source>
</evidence>
<dbReference type="Pfam" id="PF00150">
    <property type="entry name" value="Cellulase"/>
    <property type="match status" value="1"/>
</dbReference>
<dbReference type="InterPro" id="IPR008979">
    <property type="entry name" value="Galactose-bd-like_sf"/>
</dbReference>
<evidence type="ECO:0000256" key="12">
    <source>
        <dbReference type="PROSITE-ProRule" id="PRU01100"/>
    </source>
</evidence>
<dbReference type="SUPFAM" id="SSF51445">
    <property type="entry name" value="(Trans)glycosidases"/>
    <property type="match status" value="1"/>
</dbReference>